<dbReference type="AlphaFoldDB" id="A0A6J6BDA4"/>
<protein>
    <submittedName>
        <fullName evidence="2">Unannotated protein</fullName>
    </submittedName>
</protein>
<name>A0A6J6BDA4_9ZZZZ</name>
<evidence type="ECO:0000313" key="2">
    <source>
        <dbReference type="EMBL" id="CAB4536866.1"/>
    </source>
</evidence>
<proteinExistence type="predicted"/>
<organism evidence="2">
    <name type="scientific">freshwater metagenome</name>
    <dbReference type="NCBI Taxonomy" id="449393"/>
    <lineage>
        <taxon>unclassified sequences</taxon>
        <taxon>metagenomes</taxon>
        <taxon>ecological metagenomes</taxon>
    </lineage>
</organism>
<feature type="region of interest" description="Disordered" evidence="1">
    <location>
        <begin position="53"/>
        <end position="74"/>
    </location>
</feature>
<evidence type="ECO:0000256" key="1">
    <source>
        <dbReference type="SAM" id="MobiDB-lite"/>
    </source>
</evidence>
<feature type="compositionally biased region" description="Low complexity" evidence="1">
    <location>
        <begin position="56"/>
        <end position="74"/>
    </location>
</feature>
<evidence type="ECO:0000313" key="3">
    <source>
        <dbReference type="EMBL" id="CAB4610304.1"/>
    </source>
</evidence>
<dbReference type="EMBL" id="CAEZUR010000056">
    <property type="protein sequence ID" value="CAB4610304.1"/>
    <property type="molecule type" value="Genomic_DNA"/>
</dbReference>
<gene>
    <name evidence="2" type="ORF">UFOPK1433_00286</name>
    <name evidence="3" type="ORF">UFOPK1843_00782</name>
</gene>
<dbReference type="EMBL" id="CAEZSN010000020">
    <property type="protein sequence ID" value="CAB4536866.1"/>
    <property type="molecule type" value="Genomic_DNA"/>
</dbReference>
<accession>A0A6J6BDA4</accession>
<reference evidence="2" key="1">
    <citation type="submission" date="2020-05" db="EMBL/GenBank/DDBJ databases">
        <authorList>
            <person name="Chiriac C."/>
            <person name="Salcher M."/>
            <person name="Ghai R."/>
            <person name="Kavagutti S V."/>
        </authorList>
    </citation>
    <scope>NUCLEOTIDE SEQUENCE</scope>
</reference>
<sequence length="74" mass="8150">MKRFFWLATGITVGLIAAKEIEKNPRAKAAYDEATEKLKNLISAFTEGYDEEIKASKPAAKPAAKRPTQPKTAK</sequence>